<dbReference type="EMBL" id="KZ821681">
    <property type="protein sequence ID" value="PYH85180.1"/>
    <property type="molecule type" value="Genomic_DNA"/>
</dbReference>
<evidence type="ECO:0000313" key="2">
    <source>
        <dbReference type="Proteomes" id="UP000248340"/>
    </source>
</evidence>
<organism evidence="1 2">
    <name type="scientific">Aspergillus uvarum CBS 121591</name>
    <dbReference type="NCBI Taxonomy" id="1448315"/>
    <lineage>
        <taxon>Eukaryota</taxon>
        <taxon>Fungi</taxon>
        <taxon>Dikarya</taxon>
        <taxon>Ascomycota</taxon>
        <taxon>Pezizomycotina</taxon>
        <taxon>Eurotiomycetes</taxon>
        <taxon>Eurotiomycetidae</taxon>
        <taxon>Eurotiales</taxon>
        <taxon>Aspergillaceae</taxon>
        <taxon>Aspergillus</taxon>
        <taxon>Aspergillus subgen. Circumdati</taxon>
    </lineage>
</organism>
<dbReference type="AlphaFoldDB" id="A0A319CKT6"/>
<dbReference type="GeneID" id="37143301"/>
<keyword evidence="2" id="KW-1185">Reference proteome</keyword>
<proteinExistence type="predicted"/>
<sequence length="419" mass="46311">MGASPSQILCFQASWIGAGVEDENDSADGGNYLGILTLGWCYNLSACLVELQGDGASLRYTESKAMGVLRMGLAKIPQRLLLILARSMRRFPGGGRRSLLRVQAGKPSSRFLPMASFWRPGLWRTWVLQEAFESLAQFALLHNTGSQFLVALATAITVPTHSGARCSAAAAAPATKSIPQDWAADVPCTLVSPWLHPILNEHLCALAGRGGGWARPDDHPAGPTGQAASRPGRVPVDGLCTELMERPIRGSYVDAQPMDWIWRADVWWLLHWPVVEEDGVSYARPPRTPWEPWEPWGIMGMRDCALRVLAHLGCAWHEFRYCCWSWELEGGEVVHDLGVSPITQIDPATPDIDPFCVGELGLFPYKPLDQEASQEVSLEVFRWSVVNGEGVPAENLYRDEWLAGLDMMWIGIVRAVEDW</sequence>
<name>A0A319CKT6_9EURO</name>
<dbReference type="Proteomes" id="UP000248340">
    <property type="component" value="Unassembled WGS sequence"/>
</dbReference>
<evidence type="ECO:0000313" key="1">
    <source>
        <dbReference type="EMBL" id="PYH85180.1"/>
    </source>
</evidence>
<reference evidence="1 2" key="1">
    <citation type="submission" date="2016-12" db="EMBL/GenBank/DDBJ databases">
        <title>The genomes of Aspergillus section Nigri reveals drivers in fungal speciation.</title>
        <authorList>
            <consortium name="DOE Joint Genome Institute"/>
            <person name="Vesth T.C."/>
            <person name="Nybo J."/>
            <person name="Theobald S."/>
            <person name="Brandl J."/>
            <person name="Frisvad J.C."/>
            <person name="Nielsen K.F."/>
            <person name="Lyhne E.K."/>
            <person name="Kogle M.E."/>
            <person name="Kuo A."/>
            <person name="Riley R."/>
            <person name="Clum A."/>
            <person name="Nolan M."/>
            <person name="Lipzen A."/>
            <person name="Salamov A."/>
            <person name="Henrissat B."/>
            <person name="Wiebenga A."/>
            <person name="De Vries R.P."/>
            <person name="Grigoriev I.V."/>
            <person name="Mortensen U.H."/>
            <person name="Andersen M.R."/>
            <person name="Baker S.E."/>
        </authorList>
    </citation>
    <scope>NUCLEOTIDE SEQUENCE [LARGE SCALE GENOMIC DNA]</scope>
    <source>
        <strain evidence="1 2">CBS 121591</strain>
    </source>
</reference>
<dbReference type="RefSeq" id="XP_025495380.1">
    <property type="nucleotide sequence ID" value="XM_025640559.1"/>
</dbReference>
<gene>
    <name evidence="1" type="ORF">BO82DRAFT_429670</name>
</gene>
<accession>A0A319CKT6</accession>
<protein>
    <submittedName>
        <fullName evidence="1">Uncharacterized protein</fullName>
    </submittedName>
</protein>
<dbReference type="OrthoDB" id="3549294at2759"/>
<dbReference type="VEuPathDB" id="FungiDB:BO82DRAFT_429670"/>